<evidence type="ECO:0000313" key="3">
    <source>
        <dbReference type="EMBL" id="MFC1799929.1"/>
    </source>
</evidence>
<keyword evidence="2" id="KW-0812">Transmembrane</keyword>
<feature type="transmembrane region" description="Helical" evidence="2">
    <location>
        <begin position="213"/>
        <end position="234"/>
    </location>
</feature>
<feature type="region of interest" description="Disordered" evidence="1">
    <location>
        <begin position="346"/>
        <end position="368"/>
    </location>
</feature>
<protein>
    <recommendedName>
        <fullName evidence="5">Polymer-forming cytoskeletal protein</fullName>
    </recommendedName>
</protein>
<feature type="transmembrane region" description="Helical" evidence="2">
    <location>
        <begin position="275"/>
        <end position="297"/>
    </location>
</feature>
<comment type="caution">
    <text evidence="3">The sequence shown here is derived from an EMBL/GenBank/DDBJ whole genome shotgun (WGS) entry which is preliminary data.</text>
</comment>
<feature type="transmembrane region" description="Helical" evidence="2">
    <location>
        <begin position="172"/>
        <end position="193"/>
    </location>
</feature>
<evidence type="ECO:0000313" key="4">
    <source>
        <dbReference type="Proteomes" id="UP001594288"/>
    </source>
</evidence>
<keyword evidence="2" id="KW-1133">Transmembrane helix</keyword>
<feature type="transmembrane region" description="Helical" evidence="2">
    <location>
        <begin position="309"/>
        <end position="330"/>
    </location>
</feature>
<gene>
    <name evidence="3" type="ORF">ACFL2Z_03355</name>
</gene>
<organism evidence="3 4">
    <name type="scientific">Eiseniibacteriota bacterium</name>
    <dbReference type="NCBI Taxonomy" id="2212470"/>
    <lineage>
        <taxon>Bacteria</taxon>
        <taxon>Candidatus Eiseniibacteriota</taxon>
    </lineage>
</organism>
<dbReference type="Proteomes" id="UP001594288">
    <property type="component" value="Unassembled WGS sequence"/>
</dbReference>
<dbReference type="EMBL" id="JBHPEI010000044">
    <property type="protein sequence ID" value="MFC1799929.1"/>
    <property type="molecule type" value="Genomic_DNA"/>
</dbReference>
<evidence type="ECO:0000256" key="1">
    <source>
        <dbReference type="SAM" id="MobiDB-lite"/>
    </source>
</evidence>
<evidence type="ECO:0000256" key="2">
    <source>
        <dbReference type="SAM" id="Phobius"/>
    </source>
</evidence>
<evidence type="ECO:0008006" key="5">
    <source>
        <dbReference type="Google" id="ProtNLM"/>
    </source>
</evidence>
<sequence>MAQKLMITLIVACLAVLGVIAPVALQAEDSLVTEIRIDDDGVRVGDTHIDTDEGISRIEKVRVIGEDVVQFGDDVIIEAGEMVEGDVVAILGSIVIDGMVDGDVVSVGGGITVGSEGEIDGDAVAVGGQVTKEPGGLIRGETVSVGSGTGYPLGLHRGPYFSGGIFSRSGRLFIYVLWTIFLVVLGLITIAVARRPVERVCELSRKEAFKMGLIGLLVQVLILPAMAILFVTVIGIPVAIFVIPLVLAFALLLGYVGVSLATGERIGNGHGRSPYWSMTIGLLILQGLVFLGALIGLPGGGLGIVGTTIRVIGYAVIYVASTVGLGAVIMSRFGTMDRRPATTVEFQVPPPAPPQAPGSAGTVTPGTM</sequence>
<proteinExistence type="predicted"/>
<feature type="transmembrane region" description="Helical" evidence="2">
    <location>
        <begin position="240"/>
        <end position="263"/>
    </location>
</feature>
<accession>A0ABV6YPD7</accession>
<keyword evidence="2" id="KW-0472">Membrane</keyword>
<name>A0ABV6YPD7_UNCEI</name>
<keyword evidence="4" id="KW-1185">Reference proteome</keyword>
<reference evidence="3 4" key="1">
    <citation type="submission" date="2024-09" db="EMBL/GenBank/DDBJ databases">
        <authorList>
            <person name="D'Angelo T."/>
        </authorList>
    </citation>
    <scope>NUCLEOTIDE SEQUENCE [LARGE SCALE GENOMIC DNA]</scope>
    <source>
        <strain evidence="3">SAG AM-311-F02</strain>
    </source>
</reference>